<keyword evidence="5" id="KW-0119">Carbohydrate metabolism</keyword>
<sequence length="232" mass="26313">MEVLFNADDFGLTKGVNDGIIEAFVNGVVGSATLMMNGPAVEDAVTAAKRHPGLKVGIHLVLTWGKALCPDLHSIVDKEGTFRWRSNFREMNIPDMKETEKEWRTQLEVFLSTGLPLHHIDSHHHIHGWEPLKELMLRLAEDYRVPVRFAESLQTDPDYLLTEALWTDFYGNGVTSSIFDQLRRIPAGKVEVMTHPAFADTELQAISSYSEPRNLEREILCSLEIPYWVTIL</sequence>
<gene>
    <name evidence="6" type="ORF">ERJ70_07115</name>
</gene>
<dbReference type="RefSeq" id="WP_209368231.1">
    <property type="nucleotide sequence ID" value="NZ_CP046956.1"/>
</dbReference>
<dbReference type="PANTHER" id="PTHR31609:SF1">
    <property type="entry name" value="CARBOHYDRATE DEACETYLASE"/>
    <property type="match status" value="1"/>
</dbReference>
<dbReference type="SUPFAM" id="SSF88713">
    <property type="entry name" value="Glycoside hydrolase/deacetylase"/>
    <property type="match status" value="1"/>
</dbReference>
<dbReference type="EMBL" id="CP046956">
    <property type="protein sequence ID" value="QTM99090.1"/>
    <property type="molecule type" value="Genomic_DNA"/>
</dbReference>
<dbReference type="CDD" id="cd10803">
    <property type="entry name" value="YdjC_EF3048_like"/>
    <property type="match status" value="1"/>
</dbReference>
<evidence type="ECO:0000256" key="4">
    <source>
        <dbReference type="ARBA" id="ARBA00022842"/>
    </source>
</evidence>
<evidence type="ECO:0000256" key="2">
    <source>
        <dbReference type="ARBA" id="ARBA00022723"/>
    </source>
</evidence>
<accession>A0ABX7VTZ2</accession>
<keyword evidence="2" id="KW-0479">Metal-binding</keyword>
<evidence type="ECO:0000256" key="3">
    <source>
        <dbReference type="ARBA" id="ARBA00022801"/>
    </source>
</evidence>
<proteinExistence type="predicted"/>
<keyword evidence="7" id="KW-1185">Reference proteome</keyword>
<organism evidence="6 7">
    <name type="scientific">Sediminibacillus dalangtanensis</name>
    <dbReference type="NCBI Taxonomy" id="2729421"/>
    <lineage>
        <taxon>Bacteria</taxon>
        <taxon>Bacillati</taxon>
        <taxon>Bacillota</taxon>
        <taxon>Bacilli</taxon>
        <taxon>Bacillales</taxon>
        <taxon>Bacillaceae</taxon>
        <taxon>Sediminibacillus</taxon>
    </lineage>
</organism>
<name>A0ABX7VTZ2_9BACI</name>
<dbReference type="Gene3D" id="3.20.20.370">
    <property type="entry name" value="Glycoside hydrolase/deacetylase"/>
    <property type="match status" value="1"/>
</dbReference>
<evidence type="ECO:0000256" key="1">
    <source>
        <dbReference type="ARBA" id="ARBA00001946"/>
    </source>
</evidence>
<keyword evidence="3" id="KW-0378">Hydrolase</keyword>
<dbReference type="Proteomes" id="UP000665043">
    <property type="component" value="Chromosome"/>
</dbReference>
<dbReference type="Pfam" id="PF04794">
    <property type="entry name" value="YdjC"/>
    <property type="match status" value="1"/>
</dbReference>
<dbReference type="InterPro" id="IPR011330">
    <property type="entry name" value="Glyco_hydro/deAcase_b/a-brl"/>
</dbReference>
<dbReference type="PANTHER" id="PTHR31609">
    <property type="entry name" value="YDJC DEACETYLASE FAMILY MEMBER"/>
    <property type="match status" value="1"/>
</dbReference>
<reference evidence="6 7" key="1">
    <citation type="submission" date="2019-12" db="EMBL/GenBank/DDBJ databases">
        <title>The whole genome sequencing of a strain isolated from a Mars analog, Dalangtan Playa.</title>
        <authorList>
            <person name="Huang T."/>
        </authorList>
    </citation>
    <scope>NUCLEOTIDE SEQUENCE [LARGE SCALE GENOMIC DNA]</scope>
    <source>
        <strain evidence="6 7">DP4-553-S</strain>
    </source>
</reference>
<evidence type="ECO:0000256" key="5">
    <source>
        <dbReference type="ARBA" id="ARBA00023277"/>
    </source>
</evidence>
<keyword evidence="4" id="KW-0460">Magnesium</keyword>
<evidence type="ECO:0000313" key="6">
    <source>
        <dbReference type="EMBL" id="QTM99090.1"/>
    </source>
</evidence>
<comment type="cofactor">
    <cofactor evidence="1">
        <name>Mg(2+)</name>
        <dbReference type="ChEBI" id="CHEBI:18420"/>
    </cofactor>
</comment>
<evidence type="ECO:0000313" key="7">
    <source>
        <dbReference type="Proteomes" id="UP000665043"/>
    </source>
</evidence>
<dbReference type="InterPro" id="IPR006879">
    <property type="entry name" value="YdjC-like"/>
</dbReference>
<dbReference type="InterPro" id="IPR022948">
    <property type="entry name" value="COD_ChbG_bac"/>
</dbReference>
<protein>
    <submittedName>
        <fullName evidence="6">ChbG/HpnK family deacetylase</fullName>
    </submittedName>
</protein>